<evidence type="ECO:0000256" key="4">
    <source>
        <dbReference type="ARBA" id="ARBA00022692"/>
    </source>
</evidence>
<dbReference type="InterPro" id="IPR039426">
    <property type="entry name" value="TonB-dep_rcpt-like"/>
</dbReference>
<feature type="signal peptide" evidence="8">
    <location>
        <begin position="1"/>
        <end position="27"/>
    </location>
</feature>
<dbReference type="Proteomes" id="UP000887043">
    <property type="component" value="Unassembled WGS sequence"/>
</dbReference>
<dbReference type="NCBIfam" id="TIGR04057">
    <property type="entry name" value="SusC_RagA_signa"/>
    <property type="match status" value="1"/>
</dbReference>
<dbReference type="AlphaFoldDB" id="A0AA37HYH5"/>
<dbReference type="Gene3D" id="2.170.130.10">
    <property type="entry name" value="TonB-dependent receptor, plug domain"/>
    <property type="match status" value="1"/>
</dbReference>
<name>A0AA37HYH5_SEGBR</name>
<dbReference type="FunFam" id="2.60.40.1120:FF:000003">
    <property type="entry name" value="Outer membrane protein Omp121"/>
    <property type="match status" value="1"/>
</dbReference>
<dbReference type="EMBL" id="BPTR01000001">
    <property type="protein sequence ID" value="GJG28623.1"/>
    <property type="molecule type" value="Genomic_DNA"/>
</dbReference>
<keyword evidence="6 7" id="KW-0998">Cell outer membrane</keyword>
<proteinExistence type="inferred from homology"/>
<feature type="domain" description="TonB-dependent receptor plug" evidence="9">
    <location>
        <begin position="120"/>
        <end position="224"/>
    </location>
</feature>
<dbReference type="Pfam" id="PF07715">
    <property type="entry name" value="Plug"/>
    <property type="match status" value="1"/>
</dbReference>
<dbReference type="Gene3D" id="2.60.40.1120">
    <property type="entry name" value="Carboxypeptidase-like, regulatory domain"/>
    <property type="match status" value="1"/>
</dbReference>
<reference evidence="10" key="1">
    <citation type="submission" date="2021-08" db="EMBL/GenBank/DDBJ databases">
        <title>Prevotella lacticifex sp. nov., isolated from rumen of cow.</title>
        <authorList>
            <person name="Shinkai T."/>
            <person name="Ikeyama N."/>
            <person name="Kumagai M."/>
            <person name="Ohmori H."/>
            <person name="Sakamoto M."/>
            <person name="Ohkuma M."/>
            <person name="Mitsumori M."/>
        </authorList>
    </citation>
    <scope>NUCLEOTIDE SEQUENCE</scope>
    <source>
        <strain evidence="10">DSM 11371</strain>
    </source>
</reference>
<protein>
    <submittedName>
        <fullName evidence="10">SusC/RagA family TonB-linked outer membrane protein</fullName>
    </submittedName>
</protein>
<keyword evidence="4 7" id="KW-0812">Transmembrane</keyword>
<dbReference type="SUPFAM" id="SSF56935">
    <property type="entry name" value="Porins"/>
    <property type="match status" value="1"/>
</dbReference>
<dbReference type="InterPro" id="IPR023996">
    <property type="entry name" value="TonB-dep_OMP_SusC/RagA"/>
</dbReference>
<feature type="chain" id="PRO_5041308578" evidence="8">
    <location>
        <begin position="28"/>
        <end position="998"/>
    </location>
</feature>
<dbReference type="InterPro" id="IPR012910">
    <property type="entry name" value="Plug_dom"/>
</dbReference>
<evidence type="ECO:0000256" key="7">
    <source>
        <dbReference type="PROSITE-ProRule" id="PRU01360"/>
    </source>
</evidence>
<comment type="caution">
    <text evidence="10">The sequence shown here is derived from an EMBL/GenBank/DDBJ whole genome shotgun (WGS) entry which is preliminary data.</text>
</comment>
<dbReference type="SUPFAM" id="SSF49464">
    <property type="entry name" value="Carboxypeptidase regulatory domain-like"/>
    <property type="match status" value="1"/>
</dbReference>
<evidence type="ECO:0000256" key="8">
    <source>
        <dbReference type="SAM" id="SignalP"/>
    </source>
</evidence>
<keyword evidence="3 7" id="KW-1134">Transmembrane beta strand</keyword>
<gene>
    <name evidence="10" type="ORF">PRRU23_23230</name>
</gene>
<dbReference type="InterPro" id="IPR023997">
    <property type="entry name" value="TonB-dep_OMP_SusC/RagA_CS"/>
</dbReference>
<evidence type="ECO:0000256" key="2">
    <source>
        <dbReference type="ARBA" id="ARBA00022448"/>
    </source>
</evidence>
<accession>A0AA37HYH5</accession>
<dbReference type="NCBIfam" id="TIGR04056">
    <property type="entry name" value="OMP_RagA_SusC"/>
    <property type="match status" value="1"/>
</dbReference>
<organism evidence="10 11">
    <name type="scientific">Segatella bryantii</name>
    <name type="common">Prevotella bryantii</name>
    <dbReference type="NCBI Taxonomy" id="77095"/>
    <lineage>
        <taxon>Bacteria</taxon>
        <taxon>Pseudomonadati</taxon>
        <taxon>Bacteroidota</taxon>
        <taxon>Bacteroidia</taxon>
        <taxon>Bacteroidales</taxon>
        <taxon>Prevotellaceae</taxon>
        <taxon>Segatella</taxon>
    </lineage>
</organism>
<dbReference type="Gene3D" id="2.40.170.20">
    <property type="entry name" value="TonB-dependent receptor, beta-barrel domain"/>
    <property type="match status" value="1"/>
</dbReference>
<sequence length="998" mass="110845">MKRKKRHVNPRLTLVVFTTLLSLSTLAQNIKINGVVTDESGEPIIGCTVMRKGANNGTVTDLDGKFTLSVPQNSTITFSYIGFVTQEAKINDVKPISIILHEQNTKLNEVVVIGYGTMRKNDLTGSVGSLNATDLESPVSNIGQAMQGKVAGLQVVDAGKPGDNVSIKIRGLGSINNCDPLVVIDGVPTDLSLNNMNMADIERLDVLKDASATAIYGSRGANGVVMITTKKGKEGKGTLSFAANFSIQRTMHTPEMLNASQYAALSNDMLNNAGYATNPDWSNPSALGNGTNWLDELLQTGYMQNYSVSYSGGSDKAHYYVSGGYLNQSGTVKSVKYRRFTFQENADAQVLPWLKMSNNITVSADKKQQGSYDIGNALRALPTYAVKDENGEWTGPEGNSTWYGSTRNPIGPIETDKQKTNGYNFLGNLTAELTFTKWLKYKSTFGLDAKFWYADNFTPAYNWKPSAVEESSRYKSDNKSFTYLWDNYFLFDYTLAKKHHFNVMAGISAQWNNYDYLNAQKNVFAFDNVHEMDNGQKMHAIGGNETEWALFSYMARFNYDYNNKYLLTATVRRDGSSRFGSNHRWGTFPSVSLAWRISEEDWFPKNDILGDLKIRAGYGVTGSQASVSNYSYLASYNTSVYPFGYSGNEQAALVSTTLANPSIHWEEVAQANIGFDATLFNQRAILSFDAYLKTTSDMLVKASIPITSGFEDTSTTYTNAGKVRNSGFEISLHTVNLKGHIGWTSDLSYTYNRNKIKDLNSSVPYYINQINNSYVTVLDKGYPINVFYGYVTDGIFQNEAEVLDHAIQPGAEPGDIRFKDLNNDGIINDEDRTVIGNPNPTNLFSLNNTLTWKGFELSIYFQGVAGNKIFNANNIDLTGMSAAYNQTTDVLNRWTAEGTSNNMPRAVFGDPNQNTRVSDRYVENGSYLRLKTLSLSYNFPKDWLKALTIQNARLTLSCENVFTITNYSGFDPEVDINGIDLSRYPISRTFNLGINFNL</sequence>
<dbReference type="RefSeq" id="WP_006283841.1">
    <property type="nucleotide sequence ID" value="NZ_BPTR01000001.1"/>
</dbReference>
<evidence type="ECO:0000313" key="10">
    <source>
        <dbReference type="EMBL" id="GJG28623.1"/>
    </source>
</evidence>
<keyword evidence="8" id="KW-0732">Signal</keyword>
<dbReference type="InterPro" id="IPR036942">
    <property type="entry name" value="Beta-barrel_TonB_sf"/>
</dbReference>
<comment type="subcellular location">
    <subcellularLocation>
        <location evidence="1 7">Cell outer membrane</location>
        <topology evidence="1 7">Multi-pass membrane protein</topology>
    </subcellularLocation>
</comment>
<dbReference type="InterPro" id="IPR037066">
    <property type="entry name" value="Plug_dom_sf"/>
</dbReference>
<dbReference type="InterPro" id="IPR008969">
    <property type="entry name" value="CarboxyPept-like_regulatory"/>
</dbReference>
<evidence type="ECO:0000256" key="6">
    <source>
        <dbReference type="ARBA" id="ARBA00023237"/>
    </source>
</evidence>
<keyword evidence="5 7" id="KW-0472">Membrane</keyword>
<evidence type="ECO:0000313" key="11">
    <source>
        <dbReference type="Proteomes" id="UP000887043"/>
    </source>
</evidence>
<comment type="similarity">
    <text evidence="7">Belongs to the TonB-dependent receptor family.</text>
</comment>
<dbReference type="GO" id="GO:0009279">
    <property type="term" value="C:cell outer membrane"/>
    <property type="evidence" value="ECO:0007669"/>
    <property type="project" value="UniProtKB-SubCell"/>
</dbReference>
<evidence type="ECO:0000256" key="1">
    <source>
        <dbReference type="ARBA" id="ARBA00004571"/>
    </source>
</evidence>
<evidence type="ECO:0000259" key="9">
    <source>
        <dbReference type="Pfam" id="PF07715"/>
    </source>
</evidence>
<dbReference type="PROSITE" id="PS52016">
    <property type="entry name" value="TONB_DEPENDENT_REC_3"/>
    <property type="match status" value="1"/>
</dbReference>
<evidence type="ECO:0000256" key="3">
    <source>
        <dbReference type="ARBA" id="ARBA00022452"/>
    </source>
</evidence>
<dbReference type="Pfam" id="PF13715">
    <property type="entry name" value="CarbopepD_reg_2"/>
    <property type="match status" value="1"/>
</dbReference>
<evidence type="ECO:0000256" key="5">
    <source>
        <dbReference type="ARBA" id="ARBA00023136"/>
    </source>
</evidence>
<keyword evidence="2 7" id="KW-0813">Transport</keyword>